<proteinExistence type="predicted"/>
<keyword evidence="1" id="KW-0812">Transmembrane</keyword>
<dbReference type="EMBL" id="LHYF01000027">
    <property type="protein sequence ID" value="KXB06710.1"/>
    <property type="molecule type" value="Genomic_DNA"/>
</dbReference>
<organism evidence="2 3">
    <name type="scientific">candidate division MSBL1 archaeon SCGC-AAA382C18</name>
    <dbReference type="NCBI Taxonomy" id="1698281"/>
    <lineage>
        <taxon>Archaea</taxon>
        <taxon>Methanobacteriati</taxon>
        <taxon>Methanobacteriota</taxon>
        <taxon>candidate division MSBL1</taxon>
    </lineage>
</organism>
<evidence type="ECO:0000313" key="2">
    <source>
        <dbReference type="EMBL" id="KXB06710.1"/>
    </source>
</evidence>
<dbReference type="Proteomes" id="UP000070404">
    <property type="component" value="Unassembled WGS sequence"/>
</dbReference>
<dbReference type="AlphaFoldDB" id="A0A133VJV6"/>
<feature type="transmembrane region" description="Helical" evidence="1">
    <location>
        <begin position="83"/>
        <end position="100"/>
    </location>
</feature>
<comment type="caution">
    <text evidence="2">The sequence shown here is derived from an EMBL/GenBank/DDBJ whole genome shotgun (WGS) entry which is preliminary data.</text>
</comment>
<reference evidence="2 3" key="1">
    <citation type="journal article" date="2016" name="Sci. Rep.">
        <title>Metabolic traits of an uncultured archaeal lineage -MSBL1- from brine pools of the Red Sea.</title>
        <authorList>
            <person name="Mwirichia R."/>
            <person name="Alam I."/>
            <person name="Rashid M."/>
            <person name="Vinu M."/>
            <person name="Ba-Alawi W."/>
            <person name="Anthony Kamau A."/>
            <person name="Kamanda Ngugi D."/>
            <person name="Goker M."/>
            <person name="Klenk H.P."/>
            <person name="Bajic V."/>
            <person name="Stingl U."/>
        </authorList>
    </citation>
    <scope>NUCLEOTIDE SEQUENCE [LARGE SCALE GENOMIC DNA]</scope>
    <source>
        <strain evidence="2">SCGC-AAA382C18</strain>
    </source>
</reference>
<evidence type="ECO:0000313" key="3">
    <source>
        <dbReference type="Proteomes" id="UP000070404"/>
    </source>
</evidence>
<keyword evidence="1" id="KW-1133">Transmembrane helix</keyword>
<keyword evidence="3" id="KW-1185">Reference proteome</keyword>
<feature type="transmembrane region" description="Helical" evidence="1">
    <location>
        <begin position="120"/>
        <end position="137"/>
    </location>
</feature>
<protein>
    <submittedName>
        <fullName evidence="2">Uncharacterized protein</fullName>
    </submittedName>
</protein>
<feature type="transmembrane region" description="Helical" evidence="1">
    <location>
        <begin position="166"/>
        <end position="193"/>
    </location>
</feature>
<sequence>MKIENISSSLLQVGMIFVLVAVSLYAFSASFLYPTYSKLVSSILPSSFPKPIYLTFFVLSVIGVIVSVGQTSTHSESSKARKFTGFLIMLSIPSSWAFSNHNWLELAGIYIDTSISFEEGLLIGGFLVLGHFFLDYIDSIKGWTSKLRDGGAPGSEVKDLHFKKSLFSILVVSVAFLTSTGIILGVILVRSSIARFVLSIPAERFVIGIGVPIIFSIFIIYMIREYFSK</sequence>
<feature type="transmembrane region" description="Helical" evidence="1">
    <location>
        <begin position="52"/>
        <end position="71"/>
    </location>
</feature>
<evidence type="ECO:0000256" key="1">
    <source>
        <dbReference type="SAM" id="Phobius"/>
    </source>
</evidence>
<keyword evidence="1" id="KW-0472">Membrane</keyword>
<accession>A0A133VJV6</accession>
<feature type="transmembrane region" description="Helical" evidence="1">
    <location>
        <begin position="205"/>
        <end position="223"/>
    </location>
</feature>
<name>A0A133VJV6_9EURY</name>
<gene>
    <name evidence="2" type="ORF">AKJ52_01735</name>
</gene>
<feature type="transmembrane region" description="Helical" evidence="1">
    <location>
        <begin position="12"/>
        <end position="32"/>
    </location>
</feature>